<reference evidence="6 7" key="1">
    <citation type="submission" date="2019-03" db="EMBL/GenBank/DDBJ databases">
        <title>Genomic Encyclopedia of Archaeal and Bacterial Type Strains, Phase II (KMG-II): from individual species to whole genera.</title>
        <authorList>
            <person name="Goeker M."/>
        </authorList>
    </citation>
    <scope>NUCLEOTIDE SEQUENCE [LARGE SCALE GENOMIC DNA]</scope>
    <source>
        <strain evidence="6 7">DSM 29467</strain>
    </source>
</reference>
<dbReference type="EMBL" id="SOBH01000001">
    <property type="protein sequence ID" value="TDT77961.1"/>
    <property type="molecule type" value="Genomic_DNA"/>
</dbReference>
<evidence type="ECO:0000259" key="5">
    <source>
        <dbReference type="PROSITE" id="PS51755"/>
    </source>
</evidence>
<accession>A0A4R7LTV1</accession>
<dbReference type="Gene3D" id="3.40.50.2300">
    <property type="match status" value="1"/>
</dbReference>
<dbReference type="InterPro" id="IPR001789">
    <property type="entry name" value="Sig_transdc_resp-reg_receiver"/>
</dbReference>
<dbReference type="InterPro" id="IPR036388">
    <property type="entry name" value="WH-like_DNA-bd_sf"/>
</dbReference>
<proteinExistence type="predicted"/>
<comment type="caution">
    <text evidence="6">The sequence shown here is derived from an EMBL/GenBank/DDBJ whole genome shotgun (WGS) entry which is preliminary data.</text>
</comment>
<dbReference type="PROSITE" id="PS50110">
    <property type="entry name" value="RESPONSE_REGULATORY"/>
    <property type="match status" value="1"/>
</dbReference>
<dbReference type="AlphaFoldDB" id="A0A4R7LTV1"/>
<dbReference type="SUPFAM" id="SSF52172">
    <property type="entry name" value="CheY-like"/>
    <property type="match status" value="1"/>
</dbReference>
<keyword evidence="1 3" id="KW-0238">DNA-binding</keyword>
<dbReference type="InterPro" id="IPR016032">
    <property type="entry name" value="Sig_transdc_resp-reg_C-effctor"/>
</dbReference>
<keyword evidence="2" id="KW-0597">Phosphoprotein</keyword>
<dbReference type="GO" id="GO:0000976">
    <property type="term" value="F:transcription cis-regulatory region binding"/>
    <property type="evidence" value="ECO:0007669"/>
    <property type="project" value="TreeGrafter"/>
</dbReference>
<dbReference type="Pfam" id="PF00486">
    <property type="entry name" value="Trans_reg_C"/>
    <property type="match status" value="1"/>
</dbReference>
<dbReference type="InterPro" id="IPR011006">
    <property type="entry name" value="CheY-like_superfamily"/>
</dbReference>
<evidence type="ECO:0000313" key="6">
    <source>
        <dbReference type="EMBL" id="TDT77961.1"/>
    </source>
</evidence>
<sequence>MADYLGMTLLFRALVDFDFAQESLFEDVKICNDDGMAQHILIVEDDRTTRLRLAAYLREQGHRVSEAENAESMENTISVDPPELLLIDINLEGKDGLTITREQRAVSRVGIILLTARDDQVDKIVGLEMGADDYVTKPFDKRELAARVKNLLARIADIGQAPQGAPPVEDFGPWCFDRIRRRLVSAARTETLTVQEFEVMSALADHPGQTLSRARLSEMIGRGSHRSNDRMIDVVVGRLRKKLENDPTKPEWILTEHGQGYHFVDPASV</sequence>
<dbReference type="PROSITE" id="PS51755">
    <property type="entry name" value="OMPR_PHOB"/>
    <property type="match status" value="1"/>
</dbReference>
<evidence type="ECO:0000256" key="1">
    <source>
        <dbReference type="ARBA" id="ARBA00023125"/>
    </source>
</evidence>
<dbReference type="Proteomes" id="UP000294563">
    <property type="component" value="Unassembled WGS sequence"/>
</dbReference>
<feature type="DNA-binding region" description="OmpR/PhoB-type" evidence="3">
    <location>
        <begin position="166"/>
        <end position="265"/>
    </location>
</feature>
<dbReference type="Gene3D" id="1.10.10.10">
    <property type="entry name" value="Winged helix-like DNA-binding domain superfamily/Winged helix DNA-binding domain"/>
    <property type="match status" value="1"/>
</dbReference>
<dbReference type="CDD" id="cd00383">
    <property type="entry name" value="trans_reg_C"/>
    <property type="match status" value="1"/>
</dbReference>
<dbReference type="InterPro" id="IPR001867">
    <property type="entry name" value="OmpR/PhoB-type_DNA-bd"/>
</dbReference>
<evidence type="ECO:0000259" key="4">
    <source>
        <dbReference type="PROSITE" id="PS50110"/>
    </source>
</evidence>
<protein>
    <submittedName>
        <fullName evidence="6">Two-component system torCAD operon response regulator TorR</fullName>
    </submittedName>
</protein>
<dbReference type="GO" id="GO:0032993">
    <property type="term" value="C:protein-DNA complex"/>
    <property type="evidence" value="ECO:0007669"/>
    <property type="project" value="TreeGrafter"/>
</dbReference>
<evidence type="ECO:0000256" key="3">
    <source>
        <dbReference type="PROSITE-ProRule" id="PRU01091"/>
    </source>
</evidence>
<feature type="modified residue" description="4-aspartylphosphate" evidence="2">
    <location>
        <position position="88"/>
    </location>
</feature>
<dbReference type="GO" id="GO:0005829">
    <property type="term" value="C:cytosol"/>
    <property type="evidence" value="ECO:0007669"/>
    <property type="project" value="TreeGrafter"/>
</dbReference>
<dbReference type="GO" id="GO:0006355">
    <property type="term" value="P:regulation of DNA-templated transcription"/>
    <property type="evidence" value="ECO:0007669"/>
    <property type="project" value="InterPro"/>
</dbReference>
<feature type="domain" description="Response regulatory" evidence="4">
    <location>
        <begin position="39"/>
        <end position="152"/>
    </location>
</feature>
<dbReference type="Gene3D" id="6.10.250.690">
    <property type="match status" value="1"/>
</dbReference>
<dbReference type="Pfam" id="PF00072">
    <property type="entry name" value="Response_reg"/>
    <property type="match status" value="1"/>
</dbReference>
<dbReference type="GO" id="GO:0000156">
    <property type="term" value="F:phosphorelay response regulator activity"/>
    <property type="evidence" value="ECO:0007669"/>
    <property type="project" value="TreeGrafter"/>
</dbReference>
<dbReference type="PANTHER" id="PTHR48111:SF58">
    <property type="entry name" value="TORCAD OPERON TRANSCRIPTIONAL REGULATORY PROTEIN TORR"/>
    <property type="match status" value="1"/>
</dbReference>
<dbReference type="SMART" id="SM00448">
    <property type="entry name" value="REC"/>
    <property type="match status" value="1"/>
</dbReference>
<organism evidence="6 7">
    <name type="scientific">Litoreibacter halocynthiae</name>
    <dbReference type="NCBI Taxonomy" id="1242689"/>
    <lineage>
        <taxon>Bacteria</taxon>
        <taxon>Pseudomonadati</taxon>
        <taxon>Pseudomonadota</taxon>
        <taxon>Alphaproteobacteria</taxon>
        <taxon>Rhodobacterales</taxon>
        <taxon>Roseobacteraceae</taxon>
        <taxon>Litoreibacter</taxon>
    </lineage>
</organism>
<evidence type="ECO:0000313" key="7">
    <source>
        <dbReference type="Proteomes" id="UP000294563"/>
    </source>
</evidence>
<dbReference type="SMART" id="SM00862">
    <property type="entry name" value="Trans_reg_C"/>
    <property type="match status" value="1"/>
</dbReference>
<name>A0A4R7LTV1_9RHOB</name>
<dbReference type="InterPro" id="IPR039420">
    <property type="entry name" value="WalR-like"/>
</dbReference>
<dbReference type="PANTHER" id="PTHR48111">
    <property type="entry name" value="REGULATOR OF RPOS"/>
    <property type="match status" value="1"/>
</dbReference>
<gene>
    <name evidence="6" type="ORF">BDE40_1262</name>
</gene>
<keyword evidence="7" id="KW-1185">Reference proteome</keyword>
<feature type="domain" description="OmpR/PhoB-type" evidence="5">
    <location>
        <begin position="166"/>
        <end position="265"/>
    </location>
</feature>
<evidence type="ECO:0000256" key="2">
    <source>
        <dbReference type="PROSITE-ProRule" id="PRU00169"/>
    </source>
</evidence>
<dbReference type="SUPFAM" id="SSF46894">
    <property type="entry name" value="C-terminal effector domain of the bipartite response regulators"/>
    <property type="match status" value="1"/>
</dbReference>